<dbReference type="Gene3D" id="3.90.1600.10">
    <property type="entry name" value="Palm domain of DNA polymerase"/>
    <property type="match status" value="1"/>
</dbReference>
<evidence type="ECO:0000313" key="2">
    <source>
        <dbReference type="EMBL" id="EOT73073.1"/>
    </source>
</evidence>
<organism evidence="1 3">
    <name type="scientific">Enterococcus moraviensis ATCC BAA-383</name>
    <dbReference type="NCBI Taxonomy" id="1158609"/>
    <lineage>
        <taxon>Bacteria</taxon>
        <taxon>Bacillati</taxon>
        <taxon>Bacillota</taxon>
        <taxon>Bacilli</taxon>
        <taxon>Lactobacillales</taxon>
        <taxon>Enterococcaceae</taxon>
        <taxon>Enterococcus</taxon>
    </lineage>
</organism>
<dbReference type="PATRIC" id="fig|1158609.3.peg.1760"/>
<dbReference type="Proteomes" id="UP000014157">
    <property type="component" value="Unassembled WGS sequence"/>
</dbReference>
<accession>R2SZS6</accession>
<sequence length="520" mass="60003">MFTFYWLLQNESSFTAVLKTENEVQVITDRESLKKALDSVSYLVSFGNYSTMDKQFALLLSNNKSKYLQKNISIDLSQELGNKTIEEIGFRLGHDLKAKTAKDFCQKRIEICEYIFSKREEYLESKFQIVKEFDLDPRFVMKTRAGLAAEVLKAKKQPKTPNVLMYDYDKRIYLNELPEKLINFYNNIKKQYIIDKDEKIKSEKIKMTLCGLTHTFGFGGVHAAKEKYKGSGDFLLIDVRQFFPSLILNNNFLSHAVKEKQLYKKLYDKKVDTGQETYKVLIAAVNGAMNNSYSNLYDPQKFYAVTVNGQLIITHLIMLLENFIEELIQTNTDGILVKINPAFESLINDLLSRWSEHYELDLKVTKIKNVWQRDVNNYILEKTAGEFIKKGIYSDVDYLSSAIPVIPAALNAYMLKGIKPQTFLIDVFKSEAIGQFYYIGKIARGYDAIEQQVGRSYKKLNNTVCGIATSNKKLGGIYQTKNDLHSKLPGSPVHFLPYDRATKKDIDMSWYVEEVEKFIF</sequence>
<dbReference type="HOGENOM" id="CLU_017570_0_0_9"/>
<comment type="caution">
    <text evidence="1">The sequence shown here is derived from an EMBL/GenBank/DDBJ whole genome shotgun (WGS) entry which is preliminary data.</text>
</comment>
<name>R2SZS6_9ENTE</name>
<dbReference type="SUPFAM" id="SSF56672">
    <property type="entry name" value="DNA/RNA polymerases"/>
    <property type="match status" value="1"/>
</dbReference>
<dbReference type="AlphaFoldDB" id="R2SZS6"/>
<gene>
    <name evidence="2" type="ORF">I586_00066</name>
    <name evidence="1" type="ORF">UAY_01801</name>
</gene>
<reference evidence="1 3" key="1">
    <citation type="submission" date="2013-02" db="EMBL/GenBank/DDBJ databases">
        <title>The Genome Sequence of Enterococcus moraviensis BAA-383.</title>
        <authorList>
            <consortium name="The Broad Institute Genome Sequencing Platform"/>
            <consortium name="The Broad Institute Genome Sequencing Center for Infectious Disease"/>
            <person name="Earl A.M."/>
            <person name="Gilmore M.S."/>
            <person name="Lebreton F."/>
            <person name="Walker B."/>
            <person name="Young S.K."/>
            <person name="Zeng Q."/>
            <person name="Gargeya S."/>
            <person name="Fitzgerald M."/>
            <person name="Haas B."/>
            <person name="Abouelleil A."/>
            <person name="Alvarado L."/>
            <person name="Arachchi H.M."/>
            <person name="Berlin A.M."/>
            <person name="Chapman S.B."/>
            <person name="Dewar J."/>
            <person name="Goldberg J."/>
            <person name="Griggs A."/>
            <person name="Gujja S."/>
            <person name="Hansen M."/>
            <person name="Howarth C."/>
            <person name="Imamovic A."/>
            <person name="Larimer J."/>
            <person name="McCowan C."/>
            <person name="Murphy C."/>
            <person name="Neiman D."/>
            <person name="Pearson M."/>
            <person name="Priest M."/>
            <person name="Roberts A."/>
            <person name="Saif S."/>
            <person name="Shea T."/>
            <person name="Sisk P."/>
            <person name="Sykes S."/>
            <person name="Wortman J."/>
            <person name="Nusbaum C."/>
            <person name="Birren B."/>
        </authorList>
    </citation>
    <scope>NUCLEOTIDE SEQUENCE [LARGE SCALE GENOMIC DNA]</scope>
    <source>
        <strain evidence="1 3">ATCC BAA-383</strain>
    </source>
</reference>
<evidence type="ECO:0000313" key="1">
    <source>
        <dbReference type="EMBL" id="EOI00698.1"/>
    </source>
</evidence>
<dbReference type="EMBL" id="AJAS01000014">
    <property type="protein sequence ID" value="EOI00698.1"/>
    <property type="molecule type" value="Genomic_DNA"/>
</dbReference>
<dbReference type="InterPro" id="IPR043502">
    <property type="entry name" value="DNA/RNA_pol_sf"/>
</dbReference>
<dbReference type="Proteomes" id="UP000013781">
    <property type="component" value="Unassembled WGS sequence"/>
</dbReference>
<protein>
    <submittedName>
        <fullName evidence="1">Uncharacterized protein</fullName>
    </submittedName>
</protein>
<proteinExistence type="predicted"/>
<keyword evidence="4" id="KW-1185">Reference proteome</keyword>
<dbReference type="RefSeq" id="WP_010765180.1">
    <property type="nucleotide sequence ID" value="NZ_ASWB01000001.1"/>
</dbReference>
<dbReference type="EMBL" id="ASWB01000001">
    <property type="protein sequence ID" value="EOT73073.1"/>
    <property type="molecule type" value="Genomic_DNA"/>
</dbReference>
<evidence type="ECO:0000313" key="4">
    <source>
        <dbReference type="Proteomes" id="UP000014157"/>
    </source>
</evidence>
<dbReference type="InterPro" id="IPR023211">
    <property type="entry name" value="DNA_pol_palm_dom_sf"/>
</dbReference>
<dbReference type="STRING" id="155617.RV09_GL000031"/>
<dbReference type="eggNOG" id="COG0417">
    <property type="taxonomic scope" value="Bacteria"/>
</dbReference>
<evidence type="ECO:0000313" key="3">
    <source>
        <dbReference type="Proteomes" id="UP000013781"/>
    </source>
</evidence>
<dbReference type="OrthoDB" id="394423at2"/>
<reference evidence="2 4" key="2">
    <citation type="submission" date="2013-03" db="EMBL/GenBank/DDBJ databases">
        <title>The Genome Sequence of Enterococcus moraviensis BAA-383 (PacBio/Illumina hybrid assembly).</title>
        <authorList>
            <consortium name="The Broad Institute Genomics Platform"/>
            <consortium name="The Broad Institute Genome Sequencing Center for Infectious Disease"/>
            <person name="Earl A."/>
            <person name="Russ C."/>
            <person name="Gilmore M."/>
            <person name="Surin D."/>
            <person name="Walker B."/>
            <person name="Young S."/>
            <person name="Zeng Q."/>
            <person name="Gargeya S."/>
            <person name="Fitzgerald M."/>
            <person name="Haas B."/>
            <person name="Abouelleil A."/>
            <person name="Allen A.W."/>
            <person name="Alvarado L."/>
            <person name="Arachchi H.M."/>
            <person name="Berlin A.M."/>
            <person name="Chapman S.B."/>
            <person name="Gainer-Dewar J."/>
            <person name="Goldberg J."/>
            <person name="Griggs A."/>
            <person name="Gujja S."/>
            <person name="Hansen M."/>
            <person name="Howarth C."/>
            <person name="Imamovic A."/>
            <person name="Ireland A."/>
            <person name="Larimer J."/>
            <person name="McCowan C."/>
            <person name="Murphy C."/>
            <person name="Pearson M."/>
            <person name="Poon T.W."/>
            <person name="Priest M."/>
            <person name="Roberts A."/>
            <person name="Saif S."/>
            <person name="Shea T."/>
            <person name="Sisk P."/>
            <person name="Sykes S."/>
            <person name="Wortman J."/>
            <person name="Nusbaum C."/>
            <person name="Birren B."/>
        </authorList>
    </citation>
    <scope>NUCLEOTIDE SEQUENCE [LARGE SCALE GENOMIC DNA]</scope>
    <source>
        <strain evidence="2 4">ATCC BAA-383</strain>
    </source>
</reference>